<dbReference type="OrthoDB" id="4847654at2759"/>
<keyword evidence="2" id="KW-1185">Reference proteome</keyword>
<reference evidence="1 2" key="1">
    <citation type="submission" date="2019-12" db="EMBL/GenBank/DDBJ databases">
        <title>A genome sequence resource for the geographically widespread anthracnose pathogen Colletotrichum asianum.</title>
        <authorList>
            <person name="Meng Y."/>
        </authorList>
    </citation>
    <scope>NUCLEOTIDE SEQUENCE [LARGE SCALE GENOMIC DNA]</scope>
    <source>
        <strain evidence="1 2">ICMP 18580</strain>
    </source>
</reference>
<comment type="caution">
    <text evidence="1">The sequence shown here is derived from an EMBL/GenBank/DDBJ whole genome shotgun (WGS) entry which is preliminary data.</text>
</comment>
<dbReference type="EMBL" id="WOWK01000001">
    <property type="protein sequence ID" value="KAF0332608.1"/>
    <property type="molecule type" value="Genomic_DNA"/>
</dbReference>
<name>A0A8H3WQX4_9PEZI</name>
<accession>A0A8H3WQX4</accession>
<sequence length="147" mass="16414">MASEIRKHREECISAIEDEYRPRSVGEVMISSIAFGCLTLQRDTWFDSQGYHRQLNDTDFLGVNFADLKKRIISMQKLGDWKVCTVPMADLIPTPLAMLAALVPVVGVGLHNEGLHVRLRVGFKAELLDLACGIEEEGWGIELAQSD</sequence>
<proteinExistence type="predicted"/>
<organism evidence="1 2">
    <name type="scientific">Colletotrichum asianum</name>
    <dbReference type="NCBI Taxonomy" id="702518"/>
    <lineage>
        <taxon>Eukaryota</taxon>
        <taxon>Fungi</taxon>
        <taxon>Dikarya</taxon>
        <taxon>Ascomycota</taxon>
        <taxon>Pezizomycotina</taxon>
        <taxon>Sordariomycetes</taxon>
        <taxon>Hypocreomycetidae</taxon>
        <taxon>Glomerellales</taxon>
        <taxon>Glomerellaceae</taxon>
        <taxon>Colletotrichum</taxon>
        <taxon>Colletotrichum gloeosporioides species complex</taxon>
    </lineage>
</organism>
<dbReference type="Proteomes" id="UP000434172">
    <property type="component" value="Unassembled WGS sequence"/>
</dbReference>
<evidence type="ECO:0000313" key="1">
    <source>
        <dbReference type="EMBL" id="KAF0332608.1"/>
    </source>
</evidence>
<dbReference type="AlphaFoldDB" id="A0A8H3WQX4"/>
<gene>
    <name evidence="1" type="ORF">GQ607_000624</name>
</gene>
<evidence type="ECO:0000313" key="2">
    <source>
        <dbReference type="Proteomes" id="UP000434172"/>
    </source>
</evidence>
<protein>
    <submittedName>
        <fullName evidence="1">Uncharacterized protein</fullName>
    </submittedName>
</protein>